<evidence type="ECO:0000313" key="2">
    <source>
        <dbReference type="EMBL" id="CDJ36266.1"/>
    </source>
</evidence>
<dbReference type="OrthoDB" id="348353at2759"/>
<sequence>MNLALAEQNTSLQVGEGLNSLENGSTPADKPYSIRIIPAIPEPPSKEARNRRWSTPAAFLSLLATILSISRIFGCLLELGYSPAVGMGIHGRMLSLADSSAFRRCMEGGSSRAATPISPLPPVSPVPGVSSFRLLPRGQTNHSDLDNEDILAKQTVKAEEQHVTMKQSVAQGVQQVKQTVERGGQHATSKKAVKGGDERPARNEKPDLFYLIDPLAPIAEEAELRRLKEALLLPASDAVNLTKEDMKVLKKASEKLTWMMKKRSQLAVALRKKLEERERLTAHMVRMSLNREPLRRGFGCLKREPSLFV</sequence>
<evidence type="ECO:0000256" key="1">
    <source>
        <dbReference type="SAM" id="MobiDB-lite"/>
    </source>
</evidence>
<evidence type="ECO:0000313" key="3">
    <source>
        <dbReference type="Proteomes" id="UP000030744"/>
    </source>
</evidence>
<feature type="region of interest" description="Disordered" evidence="1">
    <location>
        <begin position="168"/>
        <end position="201"/>
    </location>
</feature>
<organism evidence="2 3">
    <name type="scientific">Eimeria mitis</name>
    <dbReference type="NCBI Taxonomy" id="44415"/>
    <lineage>
        <taxon>Eukaryota</taxon>
        <taxon>Sar</taxon>
        <taxon>Alveolata</taxon>
        <taxon>Apicomplexa</taxon>
        <taxon>Conoidasida</taxon>
        <taxon>Coccidia</taxon>
        <taxon>Eucoccidiorida</taxon>
        <taxon>Eimeriorina</taxon>
        <taxon>Eimeriidae</taxon>
        <taxon>Eimeria</taxon>
    </lineage>
</organism>
<accession>U6KHJ7</accession>
<dbReference type="AlphaFoldDB" id="U6KHJ7"/>
<feature type="compositionally biased region" description="Polar residues" evidence="1">
    <location>
        <begin position="168"/>
        <end position="178"/>
    </location>
</feature>
<reference evidence="2" key="1">
    <citation type="submission" date="2013-10" db="EMBL/GenBank/DDBJ databases">
        <title>Genomic analysis of the causative agents of coccidiosis in chickens.</title>
        <authorList>
            <person name="Reid A.J."/>
            <person name="Blake D."/>
            <person name="Billington K."/>
            <person name="Browne H."/>
            <person name="Dunn M."/>
            <person name="Hung S."/>
            <person name="Kawahara F."/>
            <person name="Miranda-Saavedra D."/>
            <person name="Mourier T."/>
            <person name="Nagra H."/>
            <person name="Otto T.D."/>
            <person name="Rawlings N."/>
            <person name="Sanchez A."/>
            <person name="Sanders M."/>
            <person name="Subramaniam C."/>
            <person name="Tay Y."/>
            <person name="Dear P."/>
            <person name="Doerig C."/>
            <person name="Gruber A."/>
            <person name="Parkinson J."/>
            <person name="Shirley M."/>
            <person name="Wan K.L."/>
            <person name="Berriman M."/>
            <person name="Tomley F."/>
            <person name="Pain A."/>
        </authorList>
    </citation>
    <scope>NUCLEOTIDE SEQUENCE [LARGE SCALE GENOMIC DNA]</scope>
    <source>
        <strain evidence="2">Houghton</strain>
    </source>
</reference>
<dbReference type="Proteomes" id="UP000030744">
    <property type="component" value="Unassembled WGS sequence"/>
</dbReference>
<proteinExistence type="predicted"/>
<name>U6KHJ7_9EIME</name>
<keyword evidence="3" id="KW-1185">Reference proteome</keyword>
<protein>
    <submittedName>
        <fullName evidence="2">Uncharacterized protein</fullName>
    </submittedName>
</protein>
<reference evidence="2" key="2">
    <citation type="submission" date="2013-10" db="EMBL/GenBank/DDBJ databases">
        <authorList>
            <person name="Aslett M."/>
        </authorList>
    </citation>
    <scope>NUCLEOTIDE SEQUENCE [LARGE SCALE GENOMIC DNA]</scope>
    <source>
        <strain evidence="2">Houghton</strain>
    </source>
</reference>
<dbReference type="GeneID" id="60404261"/>
<dbReference type="EMBL" id="HG735678">
    <property type="protein sequence ID" value="CDJ36266.1"/>
    <property type="molecule type" value="Genomic_DNA"/>
</dbReference>
<dbReference type="RefSeq" id="XP_037878555.1">
    <property type="nucleotide sequence ID" value="XM_038022701.1"/>
</dbReference>
<dbReference type="VEuPathDB" id="ToxoDB:EMH_0073100"/>
<gene>
    <name evidence="2" type="ORF">EMH_0073100</name>
</gene>